<gene>
    <name evidence="1" type="ORF">SAMN02745226_00646</name>
</gene>
<dbReference type="EMBL" id="FRDJ01000002">
    <property type="protein sequence ID" value="SHN54719.1"/>
    <property type="molecule type" value="Genomic_DNA"/>
</dbReference>
<dbReference type="Proteomes" id="UP000184207">
    <property type="component" value="Unassembled WGS sequence"/>
</dbReference>
<dbReference type="RefSeq" id="WP_072758233.1">
    <property type="nucleotide sequence ID" value="NZ_FRDJ01000002.1"/>
</dbReference>
<keyword evidence="2" id="KW-1185">Reference proteome</keyword>
<protein>
    <submittedName>
        <fullName evidence="1">Uncharacterized protein</fullName>
    </submittedName>
</protein>
<proteinExistence type="predicted"/>
<sequence>MRKLLFATSFIFLTTLCLPFLGLEIEHFPPSSPYFESPPPEYYVSVRADVLIFTLMYPIGDVDPISGNFHLAPTFDINSLLLGLGIKLPLDPIFIRGAAYVNYGKMMEFPSTGTLHVFGKLGGGFKVLFLCLEGGIRWYYILEPSTTNFFLSPEEWYVSLGLCF</sequence>
<evidence type="ECO:0000313" key="2">
    <source>
        <dbReference type="Proteomes" id="UP000184207"/>
    </source>
</evidence>
<name>A0A1M7S7T2_FERGO</name>
<dbReference type="AlphaFoldDB" id="A0A1M7S7T2"/>
<accession>A0A1M7S7T2</accession>
<organism evidence="1 2">
    <name type="scientific">Fervidobacterium gondwanense DSM 13020</name>
    <dbReference type="NCBI Taxonomy" id="1121883"/>
    <lineage>
        <taxon>Bacteria</taxon>
        <taxon>Thermotogati</taxon>
        <taxon>Thermotogota</taxon>
        <taxon>Thermotogae</taxon>
        <taxon>Thermotogales</taxon>
        <taxon>Fervidobacteriaceae</taxon>
        <taxon>Fervidobacterium</taxon>
    </lineage>
</organism>
<evidence type="ECO:0000313" key="1">
    <source>
        <dbReference type="EMBL" id="SHN54719.1"/>
    </source>
</evidence>
<reference evidence="2" key="1">
    <citation type="submission" date="2016-12" db="EMBL/GenBank/DDBJ databases">
        <authorList>
            <person name="Varghese N."/>
            <person name="Submissions S."/>
        </authorList>
    </citation>
    <scope>NUCLEOTIDE SEQUENCE [LARGE SCALE GENOMIC DNA]</scope>
    <source>
        <strain evidence="2">DSM 13020</strain>
    </source>
</reference>